<dbReference type="PANTHER" id="PTHR48100">
    <property type="entry name" value="BROAD-SPECIFICITY PHOSPHATASE YOR283W-RELATED"/>
    <property type="match status" value="1"/>
</dbReference>
<dbReference type="AlphaFoldDB" id="A0AAJ1UC62"/>
<dbReference type="PIRSF" id="PIRSF000709">
    <property type="entry name" value="6PFK_2-Ptase"/>
    <property type="match status" value="1"/>
</dbReference>
<dbReference type="Proteomes" id="UP001227162">
    <property type="component" value="Unassembled WGS sequence"/>
</dbReference>
<dbReference type="RefSeq" id="WP_317626814.1">
    <property type="nucleotide sequence ID" value="NZ_JANFFA010000004.1"/>
</dbReference>
<dbReference type="InterPro" id="IPR029033">
    <property type="entry name" value="His_PPase_superfam"/>
</dbReference>
<reference evidence="5" key="1">
    <citation type="submission" date="2022-07" db="EMBL/GenBank/DDBJ databases">
        <authorList>
            <person name="Otstavnykh N."/>
            <person name="Isaeva M."/>
            <person name="Bystritskaya E."/>
        </authorList>
    </citation>
    <scope>NUCLEOTIDE SEQUENCE</scope>
    <source>
        <strain evidence="5">10Alg 79</strain>
    </source>
</reference>
<evidence type="ECO:0000313" key="6">
    <source>
        <dbReference type="Proteomes" id="UP001227162"/>
    </source>
</evidence>
<dbReference type="GO" id="GO:0005737">
    <property type="term" value="C:cytoplasm"/>
    <property type="evidence" value="ECO:0007669"/>
    <property type="project" value="TreeGrafter"/>
</dbReference>
<evidence type="ECO:0000313" key="5">
    <source>
        <dbReference type="EMBL" id="MDQ2095188.1"/>
    </source>
</evidence>
<feature type="binding site" evidence="4">
    <location>
        <begin position="10"/>
        <end position="17"/>
    </location>
    <ligand>
        <name>substrate</name>
    </ligand>
</feature>
<sequence>MSTPPLYLLRHGQTDWNRDMRVQGQMESDLTELGRGHAVRQGEILAALDLPAGIAAYCSPQRRTRQTAELALGPLGITPAFDDRLKEIYLGHWEGHLYAEMKAKDPAAFEGLTPLELLLFGPGESEADMRARLGAFVKEITAPAIVVSHGIALTILRAEVLGGGMDEMEAMGREQGVVYELRDGEEIVHR</sequence>
<dbReference type="InterPro" id="IPR013078">
    <property type="entry name" value="His_Pase_superF_clade-1"/>
</dbReference>
<keyword evidence="1" id="KW-0324">Glycolysis</keyword>
<dbReference type="GO" id="GO:0016791">
    <property type="term" value="F:phosphatase activity"/>
    <property type="evidence" value="ECO:0007669"/>
    <property type="project" value="TreeGrafter"/>
</dbReference>
<dbReference type="PROSITE" id="PS00175">
    <property type="entry name" value="PG_MUTASE"/>
    <property type="match status" value="1"/>
</dbReference>
<evidence type="ECO:0000256" key="2">
    <source>
        <dbReference type="ARBA" id="ARBA00023235"/>
    </source>
</evidence>
<dbReference type="InterPro" id="IPR050275">
    <property type="entry name" value="PGM_Phosphatase"/>
</dbReference>
<dbReference type="InterPro" id="IPR001345">
    <property type="entry name" value="PG/BPGM_mutase_AS"/>
</dbReference>
<dbReference type="SMART" id="SM00855">
    <property type="entry name" value="PGAM"/>
    <property type="match status" value="1"/>
</dbReference>
<comment type="caution">
    <text evidence="5">The sequence shown here is derived from an EMBL/GenBank/DDBJ whole genome shotgun (WGS) entry which is preliminary data.</text>
</comment>
<gene>
    <name evidence="5" type="ORF">NOI20_13800</name>
</gene>
<organism evidence="5 6">
    <name type="scientific">Rhodalgimonas zhirmunskyi</name>
    <dbReference type="NCBI Taxonomy" id="2964767"/>
    <lineage>
        <taxon>Bacteria</taxon>
        <taxon>Pseudomonadati</taxon>
        <taxon>Pseudomonadota</taxon>
        <taxon>Alphaproteobacteria</taxon>
        <taxon>Rhodobacterales</taxon>
        <taxon>Roseobacteraceae</taxon>
        <taxon>Rhodalgimonas</taxon>
    </lineage>
</organism>
<keyword evidence="6" id="KW-1185">Reference proteome</keyword>
<protein>
    <submittedName>
        <fullName evidence="5">Histidine phosphatase family protein</fullName>
    </submittedName>
</protein>
<dbReference type="SUPFAM" id="SSF53254">
    <property type="entry name" value="Phosphoglycerate mutase-like"/>
    <property type="match status" value="1"/>
</dbReference>
<evidence type="ECO:0000256" key="4">
    <source>
        <dbReference type="PIRSR" id="PIRSR613078-2"/>
    </source>
</evidence>
<proteinExistence type="predicted"/>
<dbReference type="PANTHER" id="PTHR48100:SF1">
    <property type="entry name" value="HISTIDINE PHOSPHATASE FAMILY PROTEIN-RELATED"/>
    <property type="match status" value="1"/>
</dbReference>
<feature type="active site" description="Tele-phosphohistidine intermediate" evidence="3">
    <location>
        <position position="11"/>
    </location>
</feature>
<name>A0AAJ1UC62_9RHOB</name>
<evidence type="ECO:0000256" key="3">
    <source>
        <dbReference type="PIRSR" id="PIRSR613078-1"/>
    </source>
</evidence>
<dbReference type="Gene3D" id="3.40.50.1240">
    <property type="entry name" value="Phosphoglycerate mutase-like"/>
    <property type="match status" value="1"/>
</dbReference>
<feature type="binding site" evidence="4">
    <location>
        <position position="63"/>
    </location>
    <ligand>
        <name>substrate</name>
    </ligand>
</feature>
<dbReference type="EMBL" id="JANFFA010000004">
    <property type="protein sequence ID" value="MDQ2095188.1"/>
    <property type="molecule type" value="Genomic_DNA"/>
</dbReference>
<dbReference type="CDD" id="cd07067">
    <property type="entry name" value="HP_PGM_like"/>
    <property type="match status" value="1"/>
</dbReference>
<reference evidence="5" key="2">
    <citation type="submission" date="2023-04" db="EMBL/GenBank/DDBJ databases">
        <title>'Rhodoalgimonas zhirmunskyi' gen. nov., isolated from a red alga.</title>
        <authorList>
            <person name="Nedashkovskaya O.I."/>
            <person name="Otstavnykh N.Y."/>
            <person name="Bystritskaya E.P."/>
            <person name="Balabanova L.A."/>
            <person name="Isaeva M.P."/>
        </authorList>
    </citation>
    <scope>NUCLEOTIDE SEQUENCE</scope>
    <source>
        <strain evidence="5">10Alg 79</strain>
    </source>
</reference>
<keyword evidence="2" id="KW-0413">Isomerase</keyword>
<evidence type="ECO:0000256" key="1">
    <source>
        <dbReference type="ARBA" id="ARBA00023152"/>
    </source>
</evidence>
<dbReference type="Pfam" id="PF00300">
    <property type="entry name" value="His_Phos_1"/>
    <property type="match status" value="1"/>
</dbReference>
<accession>A0AAJ1UC62</accession>
<feature type="active site" description="Proton donor/acceptor" evidence="3">
    <location>
        <position position="87"/>
    </location>
</feature>